<dbReference type="InterPro" id="IPR000160">
    <property type="entry name" value="GGDEF_dom"/>
</dbReference>
<dbReference type="InterPro" id="IPR029787">
    <property type="entry name" value="Nucleotide_cyclase"/>
</dbReference>
<dbReference type="SMART" id="SM00267">
    <property type="entry name" value="GGDEF"/>
    <property type="match status" value="1"/>
</dbReference>
<feature type="domain" description="Response regulatory" evidence="7">
    <location>
        <begin position="7"/>
        <end position="125"/>
    </location>
</feature>
<dbReference type="Pfam" id="PF00072">
    <property type="entry name" value="Response_reg"/>
    <property type="match status" value="1"/>
</dbReference>
<keyword evidence="4" id="KW-0238">DNA-binding</keyword>
<comment type="caution">
    <text evidence="9">The sequence shown here is derived from an EMBL/GenBank/DDBJ whole genome shotgun (WGS) entry which is preliminary data.</text>
</comment>
<accession>A0ABV6Z113</accession>
<dbReference type="NCBIfam" id="TIGR00254">
    <property type="entry name" value="GGDEF"/>
    <property type="match status" value="1"/>
</dbReference>
<dbReference type="EMBL" id="JBHPBY010000252">
    <property type="protein sequence ID" value="MFC1851998.1"/>
    <property type="molecule type" value="Genomic_DNA"/>
</dbReference>
<dbReference type="InterPro" id="IPR043128">
    <property type="entry name" value="Rev_trsase/Diguanyl_cyclase"/>
</dbReference>
<dbReference type="Pfam" id="PF00990">
    <property type="entry name" value="GGDEF"/>
    <property type="match status" value="1"/>
</dbReference>
<dbReference type="CDD" id="cd01949">
    <property type="entry name" value="GGDEF"/>
    <property type="match status" value="1"/>
</dbReference>
<sequence>MSQKEQTILVAEDDAGNLLLLKAILSKANYKVISVTNGQDVLVTLPQLESGPDLLLLDIMMPIIDGLEVCRRVKKDFLFRQIPVIFITARDRTDDIIQGFEAGASDYITKPINKAEMLARVNTHIKLYHSIRELERLNKLALDANPLTGYPGNNSIIEFINHALNSPTKQCVIYLDLDNFKAFNDKYGFARGDQAIKYTLKVIDKVLSYLCDSEYFIGHIGGDDFTVIAPSEIALKIGQEIVRQFDRGVGTLYDQTDLKAGFIMASNRKGVEEKYPIMALSMGAVDLAQGDYTHYLDVANECAEVKKRAKVNKGSCICFSHEARMSNDIGAFPEPNRGG</sequence>
<evidence type="ECO:0000256" key="2">
    <source>
        <dbReference type="ARBA" id="ARBA00023012"/>
    </source>
</evidence>
<evidence type="ECO:0000256" key="6">
    <source>
        <dbReference type="PROSITE-ProRule" id="PRU00169"/>
    </source>
</evidence>
<dbReference type="InterPro" id="IPR039420">
    <property type="entry name" value="WalR-like"/>
</dbReference>
<dbReference type="InterPro" id="IPR001789">
    <property type="entry name" value="Sig_transdc_resp-reg_receiver"/>
</dbReference>
<keyword evidence="5" id="KW-0804">Transcription</keyword>
<evidence type="ECO:0000256" key="5">
    <source>
        <dbReference type="ARBA" id="ARBA00023163"/>
    </source>
</evidence>
<reference evidence="9 10" key="1">
    <citation type="submission" date="2024-09" db="EMBL/GenBank/DDBJ databases">
        <title>Laminarin stimulates single cell rates of sulfate reduction while oxygen inhibits transcriptomic activity in coastal marine sediment.</title>
        <authorList>
            <person name="Lindsay M."/>
            <person name="Orcutt B."/>
            <person name="Emerson D."/>
            <person name="Stepanauskas R."/>
            <person name="D'Angelo T."/>
        </authorList>
    </citation>
    <scope>NUCLEOTIDE SEQUENCE [LARGE SCALE GENOMIC DNA]</scope>
    <source>
        <strain evidence="9">SAG AM-311-K15</strain>
    </source>
</reference>
<evidence type="ECO:0000259" key="8">
    <source>
        <dbReference type="PROSITE" id="PS50887"/>
    </source>
</evidence>
<dbReference type="Proteomes" id="UP001594351">
    <property type="component" value="Unassembled WGS sequence"/>
</dbReference>
<feature type="modified residue" description="4-aspartylphosphate" evidence="6">
    <location>
        <position position="58"/>
    </location>
</feature>
<evidence type="ECO:0000313" key="9">
    <source>
        <dbReference type="EMBL" id="MFC1851998.1"/>
    </source>
</evidence>
<keyword evidence="2" id="KW-0902">Two-component regulatory system</keyword>
<organism evidence="9 10">
    <name type="scientific">candidate division CSSED10-310 bacterium</name>
    <dbReference type="NCBI Taxonomy" id="2855610"/>
    <lineage>
        <taxon>Bacteria</taxon>
        <taxon>Bacteria division CSSED10-310</taxon>
    </lineage>
</organism>
<dbReference type="SUPFAM" id="SSF52172">
    <property type="entry name" value="CheY-like"/>
    <property type="match status" value="1"/>
</dbReference>
<evidence type="ECO:0000259" key="7">
    <source>
        <dbReference type="PROSITE" id="PS50110"/>
    </source>
</evidence>
<dbReference type="PANTHER" id="PTHR48111">
    <property type="entry name" value="REGULATOR OF RPOS"/>
    <property type="match status" value="1"/>
</dbReference>
<dbReference type="PROSITE" id="PS50887">
    <property type="entry name" value="GGDEF"/>
    <property type="match status" value="1"/>
</dbReference>
<evidence type="ECO:0000256" key="4">
    <source>
        <dbReference type="ARBA" id="ARBA00023125"/>
    </source>
</evidence>
<dbReference type="Gene3D" id="3.30.70.270">
    <property type="match status" value="1"/>
</dbReference>
<evidence type="ECO:0000256" key="1">
    <source>
        <dbReference type="ARBA" id="ARBA00022553"/>
    </source>
</evidence>
<dbReference type="Gene3D" id="3.40.50.2300">
    <property type="match status" value="1"/>
</dbReference>
<feature type="domain" description="GGDEF" evidence="8">
    <location>
        <begin position="168"/>
        <end position="298"/>
    </location>
</feature>
<dbReference type="PANTHER" id="PTHR48111:SF1">
    <property type="entry name" value="TWO-COMPONENT RESPONSE REGULATOR ORR33"/>
    <property type="match status" value="1"/>
</dbReference>
<keyword evidence="3" id="KW-0805">Transcription regulation</keyword>
<keyword evidence="1 6" id="KW-0597">Phosphoprotein</keyword>
<protein>
    <submittedName>
        <fullName evidence="9">Response regulator</fullName>
    </submittedName>
</protein>
<name>A0ABV6Z113_UNCC1</name>
<gene>
    <name evidence="9" type="ORF">ACFL27_17535</name>
</gene>
<dbReference type="SUPFAM" id="SSF55073">
    <property type="entry name" value="Nucleotide cyclase"/>
    <property type="match status" value="1"/>
</dbReference>
<keyword evidence="10" id="KW-1185">Reference proteome</keyword>
<evidence type="ECO:0000256" key="3">
    <source>
        <dbReference type="ARBA" id="ARBA00023015"/>
    </source>
</evidence>
<dbReference type="SMART" id="SM00448">
    <property type="entry name" value="REC"/>
    <property type="match status" value="1"/>
</dbReference>
<dbReference type="InterPro" id="IPR011006">
    <property type="entry name" value="CheY-like_superfamily"/>
</dbReference>
<dbReference type="PROSITE" id="PS50110">
    <property type="entry name" value="RESPONSE_REGULATORY"/>
    <property type="match status" value="1"/>
</dbReference>
<proteinExistence type="predicted"/>
<evidence type="ECO:0000313" key="10">
    <source>
        <dbReference type="Proteomes" id="UP001594351"/>
    </source>
</evidence>